<name>A0AAV8W762_9CUCU</name>
<comment type="caution">
    <text evidence="17">The sequence shown here is derived from an EMBL/GenBank/DDBJ whole genome shotgun (WGS) entry which is preliminary data.</text>
</comment>
<sequence length="525" mass="60312">MSLWQWLLEIIVVILIAAAVYVRNNREILFLSWQLPGSPAWPLFGNAFAFLCKDEDVFERLVSFISAYSSPMRLWFGPKFWMIITDVVQAEKVMSSMKFTTKDKHIYKSMAVFLGEGLISGSGPKWKRDRRLMSPLFLKRNVVQYFPYILHHMKILVKLLEEKVDQPTFNIEHLVHRCATDFVSETMFGLKTNAQGGEMENVLESFKRVYTVVYARVVKVWLQVEWIFRFTKYKKLEEDAKSVVHGFFYQAIEISKGTDVCTSKNDQSFRNVLEQILDIRNGTPDFATDEELVHHLGTLYAAVCSSSLFFEIILIGFYGFQSEDPVTTISSFALVLLGMYPNIQDEVVEEIFSVVGDRDVEEADMANLAYLDMVLNEVLRLFPIAPFIAREASQDFQLHKWTIPKGCTVVVSIHNIHRDGAHWEKPNEFYPEHFLPEAVSKRHPYAFIPFSAGPRGCVGANKRVLVGKPYAYMAIKIILVTVLQRYAIEADGKLKDIPLKSDISVRPKDGIYPIRIKDRVKEMGK</sequence>
<feature type="transmembrane region" description="Helical" evidence="16">
    <location>
        <begin position="6"/>
        <end position="22"/>
    </location>
</feature>
<keyword evidence="18" id="KW-1185">Reference proteome</keyword>
<feature type="binding site" description="axial binding residue" evidence="14">
    <location>
        <position position="457"/>
    </location>
    <ligand>
        <name>heme</name>
        <dbReference type="ChEBI" id="CHEBI:30413"/>
    </ligand>
    <ligandPart>
        <name>Fe</name>
        <dbReference type="ChEBI" id="CHEBI:18248"/>
    </ligandPart>
</feature>
<keyword evidence="10 15" id="KW-0560">Oxidoreductase</keyword>
<organism evidence="17 18">
    <name type="scientific">Exocentrus adspersus</name>
    <dbReference type="NCBI Taxonomy" id="1586481"/>
    <lineage>
        <taxon>Eukaryota</taxon>
        <taxon>Metazoa</taxon>
        <taxon>Ecdysozoa</taxon>
        <taxon>Arthropoda</taxon>
        <taxon>Hexapoda</taxon>
        <taxon>Insecta</taxon>
        <taxon>Pterygota</taxon>
        <taxon>Neoptera</taxon>
        <taxon>Endopterygota</taxon>
        <taxon>Coleoptera</taxon>
        <taxon>Polyphaga</taxon>
        <taxon>Cucujiformia</taxon>
        <taxon>Chrysomeloidea</taxon>
        <taxon>Cerambycidae</taxon>
        <taxon>Lamiinae</taxon>
        <taxon>Acanthocinini</taxon>
        <taxon>Exocentrus</taxon>
    </lineage>
</organism>
<evidence type="ECO:0000256" key="7">
    <source>
        <dbReference type="ARBA" id="ARBA00022723"/>
    </source>
</evidence>
<dbReference type="PRINTS" id="PR00385">
    <property type="entry name" value="P450"/>
</dbReference>
<evidence type="ECO:0000313" key="17">
    <source>
        <dbReference type="EMBL" id="KAJ8921982.1"/>
    </source>
</evidence>
<dbReference type="AlphaFoldDB" id="A0AAV8W762"/>
<dbReference type="InterPro" id="IPR002401">
    <property type="entry name" value="Cyt_P450_E_grp-I"/>
</dbReference>
<dbReference type="GO" id="GO:0004497">
    <property type="term" value="F:monooxygenase activity"/>
    <property type="evidence" value="ECO:0007669"/>
    <property type="project" value="UniProtKB-KW"/>
</dbReference>
<dbReference type="InterPro" id="IPR036396">
    <property type="entry name" value="Cyt_P450_sf"/>
</dbReference>
<evidence type="ECO:0000256" key="5">
    <source>
        <dbReference type="ARBA" id="ARBA00010617"/>
    </source>
</evidence>
<dbReference type="Pfam" id="PF00067">
    <property type="entry name" value="p450"/>
    <property type="match status" value="2"/>
</dbReference>
<dbReference type="InterPro" id="IPR050196">
    <property type="entry name" value="Cytochrome_P450_Monoox"/>
</dbReference>
<keyword evidence="7 14" id="KW-0479">Metal-binding</keyword>
<dbReference type="PRINTS" id="PR00463">
    <property type="entry name" value="EP450I"/>
</dbReference>
<keyword evidence="16" id="KW-1133">Transmembrane helix</keyword>
<dbReference type="EMBL" id="JANEYG010000008">
    <property type="protein sequence ID" value="KAJ8921982.1"/>
    <property type="molecule type" value="Genomic_DNA"/>
</dbReference>
<dbReference type="Gene3D" id="1.10.630.10">
    <property type="entry name" value="Cytochrome P450"/>
    <property type="match status" value="1"/>
</dbReference>
<evidence type="ECO:0000313" key="18">
    <source>
        <dbReference type="Proteomes" id="UP001159042"/>
    </source>
</evidence>
<keyword evidence="11 14" id="KW-0408">Iron</keyword>
<keyword evidence="16" id="KW-0812">Transmembrane</keyword>
<evidence type="ECO:0000256" key="4">
    <source>
        <dbReference type="ARBA" id="ARBA00004406"/>
    </source>
</evidence>
<evidence type="ECO:0000256" key="2">
    <source>
        <dbReference type="ARBA" id="ARBA00003690"/>
    </source>
</evidence>
<reference evidence="17 18" key="1">
    <citation type="journal article" date="2023" name="Insect Mol. Biol.">
        <title>Genome sequencing provides insights into the evolution of gene families encoding plant cell wall-degrading enzymes in longhorned beetles.</title>
        <authorList>
            <person name="Shin N.R."/>
            <person name="Okamura Y."/>
            <person name="Kirsch R."/>
            <person name="Pauchet Y."/>
        </authorList>
    </citation>
    <scope>NUCLEOTIDE SEQUENCE [LARGE SCALE GENOMIC DNA]</scope>
    <source>
        <strain evidence="17">EAD_L_NR</strain>
    </source>
</reference>
<evidence type="ECO:0000256" key="8">
    <source>
        <dbReference type="ARBA" id="ARBA00022824"/>
    </source>
</evidence>
<comment type="similarity">
    <text evidence="5 15">Belongs to the cytochrome P450 family.</text>
</comment>
<dbReference type="GO" id="GO:0005789">
    <property type="term" value="C:endoplasmic reticulum membrane"/>
    <property type="evidence" value="ECO:0007669"/>
    <property type="project" value="UniProtKB-SubCell"/>
</dbReference>
<accession>A0AAV8W762</accession>
<comment type="function">
    <text evidence="2">May be involved in the metabolism of insect hormones and in the breakdown of synthetic insecticides.</text>
</comment>
<evidence type="ECO:0000256" key="9">
    <source>
        <dbReference type="ARBA" id="ARBA00022848"/>
    </source>
</evidence>
<comment type="subcellular location">
    <subcellularLocation>
        <location evidence="4">Endoplasmic reticulum membrane</location>
        <topology evidence="4">Peripheral membrane protein</topology>
    </subcellularLocation>
    <subcellularLocation>
        <location evidence="3">Microsome membrane</location>
        <topology evidence="3">Peripheral membrane protein</topology>
    </subcellularLocation>
</comment>
<keyword evidence="12 15" id="KW-0503">Monooxygenase</keyword>
<gene>
    <name evidence="17" type="ORF">NQ315_008619</name>
</gene>
<evidence type="ECO:0000256" key="1">
    <source>
        <dbReference type="ARBA" id="ARBA00001971"/>
    </source>
</evidence>
<evidence type="ECO:0000256" key="10">
    <source>
        <dbReference type="ARBA" id="ARBA00023002"/>
    </source>
</evidence>
<evidence type="ECO:0000256" key="3">
    <source>
        <dbReference type="ARBA" id="ARBA00004174"/>
    </source>
</evidence>
<dbReference type="GO" id="GO:0020037">
    <property type="term" value="F:heme binding"/>
    <property type="evidence" value="ECO:0007669"/>
    <property type="project" value="InterPro"/>
</dbReference>
<evidence type="ECO:0000256" key="14">
    <source>
        <dbReference type="PIRSR" id="PIRSR602401-1"/>
    </source>
</evidence>
<dbReference type="SUPFAM" id="SSF48264">
    <property type="entry name" value="Cytochrome P450"/>
    <property type="match status" value="1"/>
</dbReference>
<dbReference type="PROSITE" id="PS00086">
    <property type="entry name" value="CYTOCHROME_P450"/>
    <property type="match status" value="1"/>
</dbReference>
<evidence type="ECO:0000256" key="13">
    <source>
        <dbReference type="ARBA" id="ARBA00023136"/>
    </source>
</evidence>
<evidence type="ECO:0008006" key="19">
    <source>
        <dbReference type="Google" id="ProtNLM"/>
    </source>
</evidence>
<keyword evidence="8" id="KW-0256">Endoplasmic reticulum</keyword>
<evidence type="ECO:0000256" key="11">
    <source>
        <dbReference type="ARBA" id="ARBA00023004"/>
    </source>
</evidence>
<evidence type="ECO:0000256" key="15">
    <source>
        <dbReference type="RuleBase" id="RU000461"/>
    </source>
</evidence>
<keyword evidence="13 16" id="KW-0472">Membrane</keyword>
<comment type="cofactor">
    <cofactor evidence="1 14">
        <name>heme</name>
        <dbReference type="ChEBI" id="CHEBI:30413"/>
    </cofactor>
</comment>
<keyword evidence="9" id="KW-0492">Microsome</keyword>
<dbReference type="PANTHER" id="PTHR24291">
    <property type="entry name" value="CYTOCHROME P450 FAMILY 4"/>
    <property type="match status" value="1"/>
</dbReference>
<dbReference type="InterPro" id="IPR001128">
    <property type="entry name" value="Cyt_P450"/>
</dbReference>
<proteinExistence type="inferred from homology"/>
<dbReference type="GO" id="GO:0016705">
    <property type="term" value="F:oxidoreductase activity, acting on paired donors, with incorporation or reduction of molecular oxygen"/>
    <property type="evidence" value="ECO:0007669"/>
    <property type="project" value="InterPro"/>
</dbReference>
<keyword evidence="6 14" id="KW-0349">Heme</keyword>
<evidence type="ECO:0000256" key="12">
    <source>
        <dbReference type="ARBA" id="ARBA00023033"/>
    </source>
</evidence>
<dbReference type="GO" id="GO:0005506">
    <property type="term" value="F:iron ion binding"/>
    <property type="evidence" value="ECO:0007669"/>
    <property type="project" value="InterPro"/>
</dbReference>
<dbReference type="InterPro" id="IPR017972">
    <property type="entry name" value="Cyt_P450_CS"/>
</dbReference>
<dbReference type="PANTHER" id="PTHR24291:SF189">
    <property type="entry name" value="CYTOCHROME P450 4C3-RELATED"/>
    <property type="match status" value="1"/>
</dbReference>
<evidence type="ECO:0000256" key="16">
    <source>
        <dbReference type="SAM" id="Phobius"/>
    </source>
</evidence>
<evidence type="ECO:0000256" key="6">
    <source>
        <dbReference type="ARBA" id="ARBA00022617"/>
    </source>
</evidence>
<protein>
    <recommendedName>
        <fullName evidence="19">Cytochrome P450</fullName>
    </recommendedName>
</protein>
<dbReference type="Proteomes" id="UP001159042">
    <property type="component" value="Unassembled WGS sequence"/>
</dbReference>